<dbReference type="GO" id="GO:0007165">
    <property type="term" value="P:signal transduction"/>
    <property type="evidence" value="ECO:0007669"/>
    <property type="project" value="TreeGrafter"/>
</dbReference>
<evidence type="ECO:0000256" key="7">
    <source>
        <dbReference type="ARBA" id="ARBA00040640"/>
    </source>
</evidence>
<evidence type="ECO:0000256" key="2">
    <source>
        <dbReference type="ARBA" id="ARBA00022443"/>
    </source>
</evidence>
<dbReference type="SUPFAM" id="SSF48403">
    <property type="entry name" value="Ankyrin repeat"/>
    <property type="match status" value="1"/>
</dbReference>
<dbReference type="PRINTS" id="PR01415">
    <property type="entry name" value="ANKYRIN"/>
</dbReference>
<dbReference type="PROSITE" id="PS50002">
    <property type="entry name" value="SH3"/>
    <property type="match status" value="1"/>
</dbReference>
<dbReference type="Proteomes" id="UP000639338">
    <property type="component" value="Unassembled WGS sequence"/>
</dbReference>
<accession>A0A834XXA0</accession>
<gene>
    <name evidence="11" type="ORF">HCN44_011085</name>
</gene>
<feature type="domain" description="SH3" evidence="10">
    <location>
        <begin position="20"/>
        <end position="100"/>
    </location>
</feature>
<protein>
    <recommendedName>
        <fullName evidence="7">Osteoclast-stimulating factor 1</fullName>
    </recommendedName>
</protein>
<reference evidence="11 12" key="1">
    <citation type="submission" date="2020-08" db="EMBL/GenBank/DDBJ databases">
        <title>Aphidius gifuensis genome sequencing and assembly.</title>
        <authorList>
            <person name="Du Z."/>
        </authorList>
    </citation>
    <scope>NUCLEOTIDE SEQUENCE [LARGE SCALE GENOMIC DNA]</scope>
    <source>
        <strain evidence="11">YNYX2018</strain>
        <tissue evidence="11">Adults</tissue>
    </source>
</reference>
<dbReference type="GO" id="GO:0005737">
    <property type="term" value="C:cytoplasm"/>
    <property type="evidence" value="ECO:0007669"/>
    <property type="project" value="UniProtKB-SubCell"/>
</dbReference>
<evidence type="ECO:0000256" key="8">
    <source>
        <dbReference type="PROSITE-ProRule" id="PRU00023"/>
    </source>
</evidence>
<sequence>MEGNVENLSNQPPRPIRRPGKVKVVRALYNYTAQHVSIIIIIYKSIIINDYFSYKADELSFDEGQVLYVYDRDTQSNWWKAKCGDKDGLIPSNYVEEQTEEVELPLHEAARRGNISFLTECLKSGVSPTGLDAAGNTPLYWAARAGHIDCVRYLLNLEMSSAINAQNKMGDTPLHIAASHKHLETIELLLAFGADTSLRNNDNLLAENLTCDAAIINAIQLTKRKPCDDRDYGYGADDYNDDSE</sequence>
<name>A0A834XXA0_APHGI</name>
<evidence type="ECO:0000259" key="10">
    <source>
        <dbReference type="PROSITE" id="PS50002"/>
    </source>
</evidence>
<keyword evidence="3" id="KW-0963">Cytoplasm</keyword>
<comment type="caution">
    <text evidence="11">The sequence shown here is derived from an EMBL/GenBank/DDBJ whole genome shotgun (WGS) entry which is preliminary data.</text>
</comment>
<comment type="function">
    <text evidence="6">Induces bone resorption, acting probably through a signaling cascade which results in the secretion of factor(s) enhancing osteoclast formation and activity.</text>
</comment>
<evidence type="ECO:0000256" key="6">
    <source>
        <dbReference type="ARBA" id="ARBA00037432"/>
    </source>
</evidence>
<keyword evidence="4" id="KW-0677">Repeat</keyword>
<dbReference type="Gene3D" id="1.25.40.20">
    <property type="entry name" value="Ankyrin repeat-containing domain"/>
    <property type="match status" value="2"/>
</dbReference>
<dbReference type="PROSITE" id="PS50297">
    <property type="entry name" value="ANK_REP_REGION"/>
    <property type="match status" value="2"/>
</dbReference>
<evidence type="ECO:0000256" key="1">
    <source>
        <dbReference type="ARBA" id="ARBA00004496"/>
    </source>
</evidence>
<organism evidence="11 12">
    <name type="scientific">Aphidius gifuensis</name>
    <name type="common">Parasitoid wasp</name>
    <dbReference type="NCBI Taxonomy" id="684658"/>
    <lineage>
        <taxon>Eukaryota</taxon>
        <taxon>Metazoa</taxon>
        <taxon>Ecdysozoa</taxon>
        <taxon>Arthropoda</taxon>
        <taxon>Hexapoda</taxon>
        <taxon>Insecta</taxon>
        <taxon>Pterygota</taxon>
        <taxon>Neoptera</taxon>
        <taxon>Endopterygota</taxon>
        <taxon>Hymenoptera</taxon>
        <taxon>Apocrita</taxon>
        <taxon>Ichneumonoidea</taxon>
        <taxon>Braconidae</taxon>
        <taxon>Aphidiinae</taxon>
        <taxon>Aphidius</taxon>
    </lineage>
</organism>
<feature type="repeat" description="ANK" evidence="8">
    <location>
        <begin position="169"/>
        <end position="201"/>
    </location>
</feature>
<dbReference type="Gene3D" id="2.30.30.40">
    <property type="entry name" value="SH3 Domains"/>
    <property type="match status" value="1"/>
</dbReference>
<dbReference type="PROSITE" id="PS50088">
    <property type="entry name" value="ANK_REPEAT"/>
    <property type="match status" value="2"/>
</dbReference>
<evidence type="ECO:0000313" key="11">
    <source>
        <dbReference type="EMBL" id="KAF7993816.1"/>
    </source>
</evidence>
<dbReference type="PANTHER" id="PTHR24155:SF10">
    <property type="entry name" value="OSTEOCLAST-STIMULATING FACTOR 1"/>
    <property type="match status" value="1"/>
</dbReference>
<dbReference type="SMART" id="SM00248">
    <property type="entry name" value="ANK"/>
    <property type="match status" value="3"/>
</dbReference>
<evidence type="ECO:0000256" key="5">
    <source>
        <dbReference type="ARBA" id="ARBA00023043"/>
    </source>
</evidence>
<dbReference type="InterPro" id="IPR002110">
    <property type="entry name" value="Ankyrin_rpt"/>
</dbReference>
<dbReference type="PANTHER" id="PTHR24155">
    <property type="entry name" value="OSTEOCLAST-STIMULATING FACTOR 1"/>
    <property type="match status" value="1"/>
</dbReference>
<evidence type="ECO:0000256" key="4">
    <source>
        <dbReference type="ARBA" id="ARBA00022737"/>
    </source>
</evidence>
<dbReference type="OrthoDB" id="207120at2759"/>
<dbReference type="SMART" id="SM00326">
    <property type="entry name" value="SH3"/>
    <property type="match status" value="1"/>
</dbReference>
<evidence type="ECO:0000313" key="12">
    <source>
        <dbReference type="Proteomes" id="UP000639338"/>
    </source>
</evidence>
<evidence type="ECO:0000256" key="9">
    <source>
        <dbReference type="PROSITE-ProRule" id="PRU00192"/>
    </source>
</evidence>
<dbReference type="InterPro" id="IPR001452">
    <property type="entry name" value="SH3_domain"/>
</dbReference>
<dbReference type="PRINTS" id="PR00452">
    <property type="entry name" value="SH3DOMAIN"/>
</dbReference>
<dbReference type="AlphaFoldDB" id="A0A834XXA0"/>
<evidence type="ECO:0000256" key="3">
    <source>
        <dbReference type="ARBA" id="ARBA00022490"/>
    </source>
</evidence>
<dbReference type="SUPFAM" id="SSF50044">
    <property type="entry name" value="SH3-domain"/>
    <property type="match status" value="1"/>
</dbReference>
<dbReference type="Pfam" id="PF12796">
    <property type="entry name" value="Ank_2"/>
    <property type="match status" value="1"/>
</dbReference>
<keyword evidence="2 9" id="KW-0728">SH3 domain</keyword>
<dbReference type="EMBL" id="JACMRX010000003">
    <property type="protein sequence ID" value="KAF7993816.1"/>
    <property type="molecule type" value="Genomic_DNA"/>
</dbReference>
<comment type="subcellular location">
    <subcellularLocation>
        <location evidence="1">Cytoplasm</location>
    </subcellularLocation>
</comment>
<dbReference type="InterPro" id="IPR036028">
    <property type="entry name" value="SH3-like_dom_sf"/>
</dbReference>
<keyword evidence="5 8" id="KW-0040">ANK repeat</keyword>
<dbReference type="InterPro" id="IPR036770">
    <property type="entry name" value="Ankyrin_rpt-contain_sf"/>
</dbReference>
<proteinExistence type="predicted"/>
<feature type="repeat" description="ANK" evidence="8">
    <location>
        <begin position="134"/>
        <end position="156"/>
    </location>
</feature>
<keyword evidence="12" id="KW-1185">Reference proteome</keyword>
<dbReference type="Pfam" id="PF00018">
    <property type="entry name" value="SH3_1"/>
    <property type="match status" value="1"/>
</dbReference>